<name>J3NST7_GAET3</name>
<reference evidence="2" key="3">
    <citation type="submission" date="2010-09" db="EMBL/GenBank/DDBJ databases">
        <title>Annotation of Gaeumannomyces graminis var. tritici R3-111a-1.</title>
        <authorList>
            <consortium name="The Broad Institute Genome Sequencing Platform"/>
            <person name="Ma L.-J."/>
            <person name="Dead R."/>
            <person name="Young S.K."/>
            <person name="Zeng Q."/>
            <person name="Gargeya S."/>
            <person name="Fitzgerald M."/>
            <person name="Haas B."/>
            <person name="Abouelleil A."/>
            <person name="Alvarado L."/>
            <person name="Arachchi H.M."/>
            <person name="Berlin A."/>
            <person name="Brown A."/>
            <person name="Chapman S.B."/>
            <person name="Chen Z."/>
            <person name="Dunbar C."/>
            <person name="Freedman E."/>
            <person name="Gearin G."/>
            <person name="Gellesch M."/>
            <person name="Goldberg J."/>
            <person name="Griggs A."/>
            <person name="Gujja S."/>
            <person name="Heiman D."/>
            <person name="Howarth C."/>
            <person name="Larson L."/>
            <person name="Lui A."/>
            <person name="MacDonald P.J.P."/>
            <person name="Mehta T."/>
            <person name="Montmayeur A."/>
            <person name="Murphy C."/>
            <person name="Neiman D."/>
            <person name="Pearson M."/>
            <person name="Priest M."/>
            <person name="Roberts A."/>
            <person name="Saif S."/>
            <person name="Shea T."/>
            <person name="Shenoy N."/>
            <person name="Sisk P."/>
            <person name="Stolte C."/>
            <person name="Sykes S."/>
            <person name="Yandava C."/>
            <person name="Wortman J."/>
            <person name="Nusbaum C."/>
            <person name="Birren B."/>
        </authorList>
    </citation>
    <scope>NUCLEOTIDE SEQUENCE</scope>
    <source>
        <strain evidence="2">R3-111a-1</strain>
    </source>
</reference>
<sequence>MAVLIQALLSALSRTIAGATRGAPRVAPVHVVTGVFGDHDPPFLEYWPV</sequence>
<keyword evidence="4" id="KW-1185">Reference proteome</keyword>
<dbReference type="GeneID" id="20344794"/>
<accession>J3NST7</accession>
<proteinExistence type="predicted"/>
<dbReference type="RefSeq" id="XP_009220395.1">
    <property type="nucleotide sequence ID" value="XM_009222131.1"/>
</dbReference>
<dbReference type="EMBL" id="GL385396">
    <property type="protein sequence ID" value="EJT79250.1"/>
    <property type="molecule type" value="Genomic_DNA"/>
</dbReference>
<evidence type="ECO:0000256" key="1">
    <source>
        <dbReference type="SAM" id="SignalP"/>
    </source>
</evidence>
<evidence type="ECO:0000313" key="2">
    <source>
        <dbReference type="EMBL" id="EJT79250.1"/>
    </source>
</evidence>
<dbReference type="VEuPathDB" id="FungiDB:GGTG_04336"/>
<evidence type="ECO:0000313" key="4">
    <source>
        <dbReference type="Proteomes" id="UP000006039"/>
    </source>
</evidence>
<dbReference type="Proteomes" id="UP000006039">
    <property type="component" value="Unassembled WGS sequence"/>
</dbReference>
<organism evidence="2">
    <name type="scientific">Gaeumannomyces tritici (strain R3-111a-1)</name>
    <name type="common">Wheat and barley take-all root rot fungus</name>
    <name type="synonym">Gaeumannomyces graminis var. tritici</name>
    <dbReference type="NCBI Taxonomy" id="644352"/>
    <lineage>
        <taxon>Eukaryota</taxon>
        <taxon>Fungi</taxon>
        <taxon>Dikarya</taxon>
        <taxon>Ascomycota</taxon>
        <taxon>Pezizomycotina</taxon>
        <taxon>Sordariomycetes</taxon>
        <taxon>Sordariomycetidae</taxon>
        <taxon>Magnaporthales</taxon>
        <taxon>Magnaporthaceae</taxon>
        <taxon>Gaeumannomyces</taxon>
    </lineage>
</organism>
<keyword evidence="1" id="KW-0732">Signal</keyword>
<gene>
    <name evidence="3" type="primary">20344794</name>
    <name evidence="2" type="ORF">GGTG_04336</name>
</gene>
<reference evidence="2" key="2">
    <citation type="submission" date="2010-07" db="EMBL/GenBank/DDBJ databases">
        <authorList>
            <consortium name="The Broad Institute Genome Sequencing Platform"/>
            <consortium name="Broad Institute Genome Sequencing Center for Infectious Disease"/>
            <person name="Ma L.-J."/>
            <person name="Dead R."/>
            <person name="Young S."/>
            <person name="Zeng Q."/>
            <person name="Koehrsen M."/>
            <person name="Alvarado L."/>
            <person name="Berlin A."/>
            <person name="Chapman S.B."/>
            <person name="Chen Z."/>
            <person name="Freedman E."/>
            <person name="Gellesch M."/>
            <person name="Goldberg J."/>
            <person name="Griggs A."/>
            <person name="Gujja S."/>
            <person name="Heilman E.R."/>
            <person name="Heiman D."/>
            <person name="Hepburn T."/>
            <person name="Howarth C."/>
            <person name="Jen D."/>
            <person name="Larson L."/>
            <person name="Mehta T."/>
            <person name="Neiman D."/>
            <person name="Pearson M."/>
            <person name="Roberts A."/>
            <person name="Saif S."/>
            <person name="Shea T."/>
            <person name="Shenoy N."/>
            <person name="Sisk P."/>
            <person name="Stolte C."/>
            <person name="Sykes S."/>
            <person name="Walk T."/>
            <person name="White J."/>
            <person name="Yandava C."/>
            <person name="Haas B."/>
            <person name="Nusbaum C."/>
            <person name="Birren B."/>
        </authorList>
    </citation>
    <scope>NUCLEOTIDE SEQUENCE</scope>
    <source>
        <strain evidence="2">R3-111a-1</strain>
    </source>
</reference>
<reference evidence="3" key="5">
    <citation type="submission" date="2018-04" db="UniProtKB">
        <authorList>
            <consortium name="EnsemblFungi"/>
        </authorList>
    </citation>
    <scope>IDENTIFICATION</scope>
    <source>
        <strain evidence="3">R3-111a-1</strain>
    </source>
</reference>
<reference evidence="4" key="1">
    <citation type="submission" date="2010-07" db="EMBL/GenBank/DDBJ databases">
        <title>The genome sequence of Gaeumannomyces graminis var. tritici strain R3-111a-1.</title>
        <authorList>
            <consortium name="The Broad Institute Genome Sequencing Platform"/>
            <person name="Ma L.-J."/>
            <person name="Dead R."/>
            <person name="Young S."/>
            <person name="Zeng Q."/>
            <person name="Koehrsen M."/>
            <person name="Alvarado L."/>
            <person name="Berlin A."/>
            <person name="Chapman S.B."/>
            <person name="Chen Z."/>
            <person name="Freedman E."/>
            <person name="Gellesch M."/>
            <person name="Goldberg J."/>
            <person name="Griggs A."/>
            <person name="Gujja S."/>
            <person name="Heilman E.R."/>
            <person name="Heiman D."/>
            <person name="Hepburn T."/>
            <person name="Howarth C."/>
            <person name="Jen D."/>
            <person name="Larson L."/>
            <person name="Mehta T."/>
            <person name="Neiman D."/>
            <person name="Pearson M."/>
            <person name="Roberts A."/>
            <person name="Saif S."/>
            <person name="Shea T."/>
            <person name="Shenoy N."/>
            <person name="Sisk P."/>
            <person name="Stolte C."/>
            <person name="Sykes S."/>
            <person name="Walk T."/>
            <person name="White J."/>
            <person name="Yandava C."/>
            <person name="Haas B."/>
            <person name="Nusbaum C."/>
            <person name="Birren B."/>
        </authorList>
    </citation>
    <scope>NUCLEOTIDE SEQUENCE [LARGE SCALE GENOMIC DNA]</scope>
    <source>
        <strain evidence="4">R3-111a-1</strain>
    </source>
</reference>
<feature type="chain" id="PRO_5015094456" evidence="1">
    <location>
        <begin position="19"/>
        <end position="49"/>
    </location>
</feature>
<evidence type="ECO:0000313" key="3">
    <source>
        <dbReference type="EnsemblFungi" id="EJT79250"/>
    </source>
</evidence>
<reference evidence="3" key="4">
    <citation type="journal article" date="2015" name="G3 (Bethesda)">
        <title>Genome sequences of three phytopathogenic species of the Magnaporthaceae family of fungi.</title>
        <authorList>
            <person name="Okagaki L.H."/>
            <person name="Nunes C.C."/>
            <person name="Sailsbery J."/>
            <person name="Clay B."/>
            <person name="Brown D."/>
            <person name="John T."/>
            <person name="Oh Y."/>
            <person name="Young N."/>
            <person name="Fitzgerald M."/>
            <person name="Haas B.J."/>
            <person name="Zeng Q."/>
            <person name="Young S."/>
            <person name="Adiconis X."/>
            <person name="Fan L."/>
            <person name="Levin J.Z."/>
            <person name="Mitchell T.K."/>
            <person name="Okubara P.A."/>
            <person name="Farman M.L."/>
            <person name="Kohn L.M."/>
            <person name="Birren B."/>
            <person name="Ma L.-J."/>
            <person name="Dean R.A."/>
        </authorList>
    </citation>
    <scope>NUCLEOTIDE SEQUENCE</scope>
    <source>
        <strain evidence="3">R3-111a-1</strain>
    </source>
</reference>
<dbReference type="HOGENOM" id="CLU_3143168_0_0_1"/>
<protein>
    <submittedName>
        <fullName evidence="2 3">Uncharacterized protein</fullName>
    </submittedName>
</protein>
<dbReference type="EnsemblFungi" id="EJT79250">
    <property type="protein sequence ID" value="EJT79250"/>
    <property type="gene ID" value="GGTG_04336"/>
</dbReference>
<dbReference type="AlphaFoldDB" id="J3NST7"/>
<feature type="signal peptide" evidence="1">
    <location>
        <begin position="1"/>
        <end position="18"/>
    </location>
</feature>